<dbReference type="PANTHER" id="PTHR43817">
    <property type="entry name" value="GLYCOSYL HYDROLASE"/>
    <property type="match status" value="1"/>
</dbReference>
<gene>
    <name evidence="3" type="ORF">S06H3_31822</name>
</gene>
<feature type="non-terminal residue" evidence="3">
    <location>
        <position position="279"/>
    </location>
</feature>
<keyword evidence="2" id="KW-0378">Hydrolase</keyword>
<dbReference type="Pfam" id="PF17132">
    <property type="entry name" value="Glyco_hydro_106"/>
    <property type="match status" value="1"/>
</dbReference>
<comment type="caution">
    <text evidence="3">The sequence shown here is derived from an EMBL/GenBank/DDBJ whole genome shotgun (WGS) entry which is preliminary data.</text>
</comment>
<feature type="non-terminal residue" evidence="3">
    <location>
        <position position="1"/>
    </location>
</feature>
<evidence type="ECO:0000256" key="2">
    <source>
        <dbReference type="ARBA" id="ARBA00022801"/>
    </source>
</evidence>
<dbReference type="PANTHER" id="PTHR43817:SF1">
    <property type="entry name" value="HYDROLASE, FAMILY 43, PUTATIVE (AFU_ORTHOLOGUE AFUA_3G01660)-RELATED"/>
    <property type="match status" value="1"/>
</dbReference>
<reference evidence="3" key="1">
    <citation type="journal article" date="2014" name="Front. Microbiol.">
        <title>High frequency of phylogenetically diverse reductive dehalogenase-homologous genes in deep subseafloor sedimentary metagenomes.</title>
        <authorList>
            <person name="Kawai M."/>
            <person name="Futagami T."/>
            <person name="Toyoda A."/>
            <person name="Takaki Y."/>
            <person name="Nishi S."/>
            <person name="Hori S."/>
            <person name="Arai W."/>
            <person name="Tsubouchi T."/>
            <person name="Morono Y."/>
            <person name="Uchiyama I."/>
            <person name="Ito T."/>
            <person name="Fujiyama A."/>
            <person name="Inagaki F."/>
            <person name="Takami H."/>
        </authorList>
    </citation>
    <scope>NUCLEOTIDE SEQUENCE</scope>
    <source>
        <strain evidence="3">Expedition CK06-06</strain>
    </source>
</reference>
<evidence type="ECO:0000256" key="1">
    <source>
        <dbReference type="ARBA" id="ARBA00022729"/>
    </source>
</evidence>
<dbReference type="EMBL" id="BARV01018865">
    <property type="protein sequence ID" value="GAI24557.1"/>
    <property type="molecule type" value="Genomic_DNA"/>
</dbReference>
<accession>X1LYW8</accession>
<sequence length="279" mass="31037">AFPKCPPVIADVAEKALYDRYPYTSWKKGVKEFLPAPAKFDEPSAESVISSEDIIDISKYLDSDGRLQWDVPAGDWTIVRMARRATCASTRPAPKPGIGLECDKFDTAALDHHFANYYGKLLKKVGPRKGKNGWTTVHIDSWEMGSQNWTKNFLAEFKKRRGYDAKPYLLAYSGRAVGSLEESERFLWDVRLTSQELVLENHAGHLKKLGHKNGFELSIEPYDMNPTADLDLGAVADVPMCEFWSAGMGYNSSFSCIEATSIAHTMGRPIVSAEAFTAG</sequence>
<dbReference type="GO" id="GO:0016787">
    <property type="term" value="F:hydrolase activity"/>
    <property type="evidence" value="ECO:0007669"/>
    <property type="project" value="UniProtKB-KW"/>
</dbReference>
<keyword evidence="1" id="KW-0732">Signal</keyword>
<name>X1LYW8_9ZZZZ</name>
<dbReference type="AlphaFoldDB" id="X1LYW8"/>
<proteinExistence type="predicted"/>
<organism evidence="3">
    <name type="scientific">marine sediment metagenome</name>
    <dbReference type="NCBI Taxonomy" id="412755"/>
    <lineage>
        <taxon>unclassified sequences</taxon>
        <taxon>metagenomes</taxon>
        <taxon>ecological metagenomes</taxon>
    </lineage>
</organism>
<evidence type="ECO:0000313" key="3">
    <source>
        <dbReference type="EMBL" id="GAI24557.1"/>
    </source>
</evidence>
<protein>
    <submittedName>
        <fullName evidence="3">Uncharacterized protein</fullName>
    </submittedName>
</protein>